<dbReference type="Pfam" id="PF01138">
    <property type="entry name" value="RNase_PH"/>
    <property type="match status" value="1"/>
</dbReference>
<evidence type="ECO:0000256" key="8">
    <source>
        <dbReference type="ARBA" id="ARBA00023242"/>
    </source>
</evidence>
<keyword evidence="5" id="KW-0698">rRNA processing</keyword>
<evidence type="ECO:0000313" key="12">
    <source>
        <dbReference type="EMBL" id="KAK9824136.1"/>
    </source>
</evidence>
<dbReference type="GO" id="GO:0034475">
    <property type="term" value="P:U4 snRNA 3'-end processing"/>
    <property type="evidence" value="ECO:0007669"/>
    <property type="project" value="TreeGrafter"/>
</dbReference>
<evidence type="ECO:0000256" key="4">
    <source>
        <dbReference type="ARBA" id="ARBA00022490"/>
    </source>
</evidence>
<dbReference type="PANTHER" id="PTHR11953">
    <property type="entry name" value="EXOSOME COMPLEX COMPONENT"/>
    <property type="match status" value="1"/>
</dbReference>
<dbReference type="GO" id="GO:0000176">
    <property type="term" value="C:nuclear exosome (RNase complex)"/>
    <property type="evidence" value="ECO:0007669"/>
    <property type="project" value="TreeGrafter"/>
</dbReference>
<dbReference type="EMBL" id="JALJOR010000002">
    <property type="protein sequence ID" value="KAK9824136.1"/>
    <property type="molecule type" value="Genomic_DNA"/>
</dbReference>
<gene>
    <name evidence="12" type="ORF">WJX72_008040</name>
</gene>
<comment type="subcellular location">
    <subcellularLocation>
        <location evidence="2">Cytoplasm</location>
    </subcellularLocation>
    <subcellularLocation>
        <location evidence="1">Nucleus</location>
    </subcellularLocation>
</comment>
<dbReference type="GO" id="GO:0003723">
    <property type="term" value="F:RNA binding"/>
    <property type="evidence" value="ECO:0007669"/>
    <property type="project" value="UniProtKB-KW"/>
</dbReference>
<comment type="caution">
    <text evidence="12">The sequence shown here is derived from an EMBL/GenBank/DDBJ whole genome shotgun (WGS) entry which is preliminary data.</text>
</comment>
<evidence type="ECO:0000256" key="7">
    <source>
        <dbReference type="ARBA" id="ARBA00022884"/>
    </source>
</evidence>
<dbReference type="AlphaFoldDB" id="A0AAW1QSK8"/>
<keyword evidence="6" id="KW-0271">Exosome</keyword>
<evidence type="ECO:0000259" key="10">
    <source>
        <dbReference type="Pfam" id="PF01138"/>
    </source>
</evidence>
<feature type="domain" description="Exoribonuclease phosphorolytic" evidence="10">
    <location>
        <begin position="34"/>
        <end position="161"/>
    </location>
</feature>
<name>A0AAW1QSK8_9CHLO</name>
<dbReference type="InterPro" id="IPR036345">
    <property type="entry name" value="ExoRNase_PH_dom2_sf"/>
</dbReference>
<evidence type="ECO:0000313" key="13">
    <source>
        <dbReference type="Proteomes" id="UP001489004"/>
    </source>
</evidence>
<evidence type="ECO:0000256" key="1">
    <source>
        <dbReference type="ARBA" id="ARBA00004123"/>
    </source>
</evidence>
<dbReference type="Proteomes" id="UP001489004">
    <property type="component" value="Unassembled WGS sequence"/>
</dbReference>
<dbReference type="GO" id="GO:0016075">
    <property type="term" value="P:rRNA catabolic process"/>
    <property type="evidence" value="ECO:0007669"/>
    <property type="project" value="TreeGrafter"/>
</dbReference>
<evidence type="ECO:0000256" key="9">
    <source>
        <dbReference type="SAM" id="MobiDB-lite"/>
    </source>
</evidence>
<dbReference type="GO" id="GO:0005730">
    <property type="term" value="C:nucleolus"/>
    <property type="evidence" value="ECO:0007669"/>
    <property type="project" value="TreeGrafter"/>
</dbReference>
<dbReference type="SUPFAM" id="SSF55666">
    <property type="entry name" value="Ribonuclease PH domain 2-like"/>
    <property type="match status" value="1"/>
</dbReference>
<dbReference type="GO" id="GO:0071051">
    <property type="term" value="P:poly(A)-dependent snoRNA 3'-end processing"/>
    <property type="evidence" value="ECO:0007669"/>
    <property type="project" value="TreeGrafter"/>
</dbReference>
<protein>
    <submittedName>
        <fullName evidence="12">Uncharacterized protein</fullName>
    </submittedName>
</protein>
<evidence type="ECO:0000256" key="6">
    <source>
        <dbReference type="ARBA" id="ARBA00022835"/>
    </source>
</evidence>
<dbReference type="GO" id="GO:0000177">
    <property type="term" value="C:cytoplasmic exosome (RNase complex)"/>
    <property type="evidence" value="ECO:0007669"/>
    <property type="project" value="TreeGrafter"/>
</dbReference>
<reference evidence="12 13" key="1">
    <citation type="journal article" date="2024" name="Nat. Commun.">
        <title>Phylogenomics reveals the evolutionary origins of lichenization in chlorophyte algae.</title>
        <authorList>
            <person name="Puginier C."/>
            <person name="Libourel C."/>
            <person name="Otte J."/>
            <person name="Skaloud P."/>
            <person name="Haon M."/>
            <person name="Grisel S."/>
            <person name="Petersen M."/>
            <person name="Berrin J.G."/>
            <person name="Delaux P.M."/>
            <person name="Dal Grande F."/>
            <person name="Keller J."/>
        </authorList>
    </citation>
    <scope>NUCLEOTIDE SEQUENCE [LARGE SCALE GENOMIC DNA]</scope>
    <source>
        <strain evidence="12 13">SAG 2043</strain>
    </source>
</reference>
<keyword evidence="8" id="KW-0539">Nucleus</keyword>
<dbReference type="InterPro" id="IPR020568">
    <property type="entry name" value="Ribosomal_Su5_D2-typ_SF"/>
</dbReference>
<dbReference type="SUPFAM" id="SSF54211">
    <property type="entry name" value="Ribosomal protein S5 domain 2-like"/>
    <property type="match status" value="1"/>
</dbReference>
<dbReference type="CDD" id="cd11371">
    <property type="entry name" value="RNase_PH_MTR3"/>
    <property type="match status" value="1"/>
</dbReference>
<dbReference type="InterPro" id="IPR015847">
    <property type="entry name" value="ExoRNase_PH_dom2"/>
</dbReference>
<dbReference type="Gene3D" id="3.30.230.70">
    <property type="entry name" value="GHMP Kinase, N-terminal domain"/>
    <property type="match status" value="1"/>
</dbReference>
<keyword evidence="7" id="KW-0694">RNA-binding</keyword>
<dbReference type="PANTHER" id="PTHR11953:SF2">
    <property type="entry name" value="EXOSOME COMPLEX COMPONENT MTR3"/>
    <property type="match status" value="1"/>
</dbReference>
<accession>A0AAW1QSK8</accession>
<dbReference type="InterPro" id="IPR050080">
    <property type="entry name" value="RNase_PH"/>
</dbReference>
<organism evidence="12 13">
    <name type="scientific">[Myrmecia] bisecta</name>
    <dbReference type="NCBI Taxonomy" id="41462"/>
    <lineage>
        <taxon>Eukaryota</taxon>
        <taxon>Viridiplantae</taxon>
        <taxon>Chlorophyta</taxon>
        <taxon>core chlorophytes</taxon>
        <taxon>Trebouxiophyceae</taxon>
        <taxon>Trebouxiales</taxon>
        <taxon>Trebouxiaceae</taxon>
        <taxon>Myrmecia</taxon>
    </lineage>
</organism>
<dbReference type="InterPro" id="IPR027408">
    <property type="entry name" value="PNPase/RNase_PH_dom_sf"/>
</dbReference>
<sequence length="256" mass="27142">MARRDTSVPYQPQSRPEAVVSDTGERLDGRGLEEFRSAFLSPHALSQAAGSAYAECGKTKVMVGVYGPRQSARATAFSEQGRVQCDVKLASFATRQRRRFGQSTDERELSGLLATALEAAVLRHTFPKSCIDIYCLVLESGGSELTVAITAAAMAIADAGIAMADVVTACSVSRVAGQLLLDPTADEAFREDGSVLLAMMPAANLVTQLVVTGEWSSAQMKQALCLCMGGCLQLDAVTRKALASSEEQALAAMRIE</sequence>
<comment type="similarity">
    <text evidence="3">Belongs to the RNase PH family.</text>
</comment>
<keyword evidence="13" id="KW-1185">Reference proteome</keyword>
<feature type="region of interest" description="Disordered" evidence="9">
    <location>
        <begin position="1"/>
        <end position="24"/>
    </location>
</feature>
<feature type="domain" description="Exoribonuclease phosphorolytic" evidence="11">
    <location>
        <begin position="165"/>
        <end position="224"/>
    </location>
</feature>
<proteinExistence type="inferred from homology"/>
<evidence type="ECO:0000256" key="5">
    <source>
        <dbReference type="ARBA" id="ARBA00022552"/>
    </source>
</evidence>
<evidence type="ECO:0000259" key="11">
    <source>
        <dbReference type="Pfam" id="PF03725"/>
    </source>
</evidence>
<evidence type="ECO:0000256" key="2">
    <source>
        <dbReference type="ARBA" id="ARBA00004496"/>
    </source>
</evidence>
<dbReference type="Pfam" id="PF03725">
    <property type="entry name" value="RNase_PH_C"/>
    <property type="match status" value="1"/>
</dbReference>
<keyword evidence="4" id="KW-0963">Cytoplasm</keyword>
<dbReference type="GO" id="GO:0006364">
    <property type="term" value="P:rRNA processing"/>
    <property type="evidence" value="ECO:0007669"/>
    <property type="project" value="UniProtKB-KW"/>
</dbReference>
<dbReference type="InterPro" id="IPR001247">
    <property type="entry name" value="ExoRNase_PH_dom1"/>
</dbReference>
<dbReference type="GO" id="GO:0071028">
    <property type="term" value="P:nuclear mRNA surveillance"/>
    <property type="evidence" value="ECO:0007669"/>
    <property type="project" value="TreeGrafter"/>
</dbReference>
<evidence type="ECO:0000256" key="3">
    <source>
        <dbReference type="ARBA" id="ARBA00006678"/>
    </source>
</evidence>